<dbReference type="AlphaFoldDB" id="A0A437QUQ7"/>
<dbReference type="SUPFAM" id="SSF53850">
    <property type="entry name" value="Periplasmic binding protein-like II"/>
    <property type="match status" value="1"/>
</dbReference>
<accession>A0A437QUQ7</accession>
<gene>
    <name evidence="2" type="ORF">EOI86_02685</name>
</gene>
<sequence>MPARIRLVIGLLVVVMLYFSPIRGPIQAADPDPIRIAVLKFGTVNWELDTILHNGLDKANGFTLEVKPLAGSAAAKIAFEGGEADILVSDWIWVARRRATGADLVFLPYSKSVGGVMVAGNSPAQTLADLKHSKIAIAGGPLDKSWLILQAYALKNGMDLKTSTEQVFGAPPLLHQKALTGEFGGIVNFWHYLARLEAKGFRTLVSVNDAARDLGLDPDIPLLGYVMKGDFVREHADRVRGFAAASRAAKKILEEDDTAWERLRPIMKAEDDAAFEKLKAGFRAGIPDGQAVDPDAAARFFNLMAQLGGEQLVGTATTLPDGVFVDVGGW</sequence>
<dbReference type="InterPro" id="IPR015168">
    <property type="entry name" value="SsuA/THI5"/>
</dbReference>
<protein>
    <submittedName>
        <fullName evidence="2">ABC transporter substrate-binding protein</fullName>
    </submittedName>
</protein>
<dbReference type="OrthoDB" id="5621714at2"/>
<dbReference type="Pfam" id="PF09084">
    <property type="entry name" value="NMT1"/>
    <property type="match status" value="1"/>
</dbReference>
<organism evidence="2 3">
    <name type="scientific">Hwanghaeella grinnelliae</name>
    <dbReference type="NCBI Taxonomy" id="2500179"/>
    <lineage>
        <taxon>Bacteria</taxon>
        <taxon>Pseudomonadati</taxon>
        <taxon>Pseudomonadota</taxon>
        <taxon>Alphaproteobacteria</taxon>
        <taxon>Rhodospirillales</taxon>
        <taxon>Rhodospirillaceae</taxon>
        <taxon>Hwanghaeella</taxon>
    </lineage>
</organism>
<dbReference type="PANTHER" id="PTHR30024">
    <property type="entry name" value="ALIPHATIC SULFONATES-BINDING PROTEIN-RELATED"/>
    <property type="match status" value="1"/>
</dbReference>
<comment type="caution">
    <text evidence="2">The sequence shown here is derived from an EMBL/GenBank/DDBJ whole genome shotgun (WGS) entry which is preliminary data.</text>
</comment>
<name>A0A437QUQ7_9PROT</name>
<dbReference type="Proteomes" id="UP000287447">
    <property type="component" value="Unassembled WGS sequence"/>
</dbReference>
<dbReference type="EMBL" id="SADE01000001">
    <property type="protein sequence ID" value="RVU38219.1"/>
    <property type="molecule type" value="Genomic_DNA"/>
</dbReference>
<reference evidence="3" key="1">
    <citation type="submission" date="2019-01" db="EMBL/GenBank/DDBJ databases">
        <title>Gri0909 isolated from a small marine red alga.</title>
        <authorList>
            <person name="Kim J."/>
            <person name="Jeong S.E."/>
            <person name="Jeon C.O."/>
        </authorList>
    </citation>
    <scope>NUCLEOTIDE SEQUENCE [LARGE SCALE GENOMIC DNA]</scope>
    <source>
        <strain evidence="3">Gri0909</strain>
    </source>
</reference>
<proteinExistence type="predicted"/>
<evidence type="ECO:0000259" key="1">
    <source>
        <dbReference type="Pfam" id="PF09084"/>
    </source>
</evidence>
<dbReference type="PANTHER" id="PTHR30024:SF48">
    <property type="entry name" value="ABC TRANSPORTER SUBSTRATE-BINDING PROTEIN"/>
    <property type="match status" value="1"/>
</dbReference>
<evidence type="ECO:0000313" key="3">
    <source>
        <dbReference type="Proteomes" id="UP000287447"/>
    </source>
</evidence>
<dbReference type="Gene3D" id="3.40.190.10">
    <property type="entry name" value="Periplasmic binding protein-like II"/>
    <property type="match status" value="2"/>
</dbReference>
<feature type="domain" description="SsuA/THI5-like" evidence="1">
    <location>
        <begin position="58"/>
        <end position="252"/>
    </location>
</feature>
<keyword evidence="3" id="KW-1185">Reference proteome</keyword>
<evidence type="ECO:0000313" key="2">
    <source>
        <dbReference type="EMBL" id="RVU38219.1"/>
    </source>
</evidence>
<dbReference type="RefSeq" id="WP_127763591.1">
    <property type="nucleotide sequence ID" value="NZ_SADE01000001.1"/>
</dbReference>